<evidence type="ECO:0000313" key="1">
    <source>
        <dbReference type="EMBL" id="KIK52858.1"/>
    </source>
</evidence>
<proteinExistence type="predicted"/>
<dbReference type="HOGENOM" id="CLU_1540251_0_0_1"/>
<organism evidence="1 2">
    <name type="scientific">Collybiopsis luxurians FD-317 M1</name>
    <dbReference type="NCBI Taxonomy" id="944289"/>
    <lineage>
        <taxon>Eukaryota</taxon>
        <taxon>Fungi</taxon>
        <taxon>Dikarya</taxon>
        <taxon>Basidiomycota</taxon>
        <taxon>Agaricomycotina</taxon>
        <taxon>Agaricomycetes</taxon>
        <taxon>Agaricomycetidae</taxon>
        <taxon>Agaricales</taxon>
        <taxon>Marasmiineae</taxon>
        <taxon>Omphalotaceae</taxon>
        <taxon>Collybiopsis</taxon>
        <taxon>Collybiopsis luxurians</taxon>
    </lineage>
</organism>
<dbReference type="AlphaFoldDB" id="A0A0D0CD22"/>
<accession>A0A0D0CD22</accession>
<protein>
    <submittedName>
        <fullName evidence="1">Glycosyltransferase family 1 protein</fullName>
    </submittedName>
</protein>
<gene>
    <name evidence="1" type="ORF">GYMLUDRAFT_63992</name>
</gene>
<dbReference type="Proteomes" id="UP000053593">
    <property type="component" value="Unassembled WGS sequence"/>
</dbReference>
<keyword evidence="1" id="KW-0808">Transferase</keyword>
<keyword evidence="2" id="KW-1185">Reference proteome</keyword>
<dbReference type="OrthoDB" id="3266493at2759"/>
<dbReference type="GO" id="GO:0016740">
    <property type="term" value="F:transferase activity"/>
    <property type="evidence" value="ECO:0007669"/>
    <property type="project" value="UniProtKB-KW"/>
</dbReference>
<evidence type="ECO:0000313" key="2">
    <source>
        <dbReference type="Proteomes" id="UP000053593"/>
    </source>
</evidence>
<reference evidence="1 2" key="1">
    <citation type="submission" date="2014-04" db="EMBL/GenBank/DDBJ databases">
        <title>Evolutionary Origins and Diversification of the Mycorrhizal Mutualists.</title>
        <authorList>
            <consortium name="DOE Joint Genome Institute"/>
            <consortium name="Mycorrhizal Genomics Consortium"/>
            <person name="Kohler A."/>
            <person name="Kuo A."/>
            <person name="Nagy L.G."/>
            <person name="Floudas D."/>
            <person name="Copeland A."/>
            <person name="Barry K.W."/>
            <person name="Cichocki N."/>
            <person name="Veneault-Fourrey C."/>
            <person name="LaButti K."/>
            <person name="Lindquist E.A."/>
            <person name="Lipzen A."/>
            <person name="Lundell T."/>
            <person name="Morin E."/>
            <person name="Murat C."/>
            <person name="Riley R."/>
            <person name="Ohm R."/>
            <person name="Sun H."/>
            <person name="Tunlid A."/>
            <person name="Henrissat B."/>
            <person name="Grigoriev I.V."/>
            <person name="Hibbett D.S."/>
            <person name="Martin F."/>
        </authorList>
    </citation>
    <scope>NUCLEOTIDE SEQUENCE [LARGE SCALE GENOMIC DNA]</scope>
    <source>
        <strain evidence="1 2">FD-317 M1</strain>
    </source>
</reference>
<sequence>MSITLLNIDDSALEIYSGFSVIDLTGKNISLGEPVPEFAPAFEALYFSKSVTCKSSGVVIEGLVPPSIVIVDPFSNYIIDTIRSIAGYSCFLFSWMCLPAGAILYRCGPEECGGGGDMSAKIEAEVAHTGKDAAEAAKELFDNMITGKVISLPGVPPMYDYEWYPQEDRESGRW</sequence>
<name>A0A0D0CD22_9AGAR</name>
<dbReference type="EMBL" id="KN834836">
    <property type="protein sequence ID" value="KIK52858.1"/>
    <property type="molecule type" value="Genomic_DNA"/>
</dbReference>